<feature type="transmembrane region" description="Helical" evidence="1">
    <location>
        <begin position="31"/>
        <end position="54"/>
    </location>
</feature>
<feature type="transmembrane region" description="Helical" evidence="1">
    <location>
        <begin position="60"/>
        <end position="80"/>
    </location>
</feature>
<dbReference type="Proteomes" id="UP001174196">
    <property type="component" value="Unassembled WGS sequence"/>
</dbReference>
<accession>A0ABT8IR22</accession>
<dbReference type="Gene3D" id="1.20.1250.20">
    <property type="entry name" value="MFS general substrate transporter like domains"/>
    <property type="match status" value="1"/>
</dbReference>
<comment type="caution">
    <text evidence="2">The sequence shown here is derived from an EMBL/GenBank/DDBJ whole genome shotgun (WGS) entry which is preliminary data.</text>
</comment>
<gene>
    <name evidence="2" type="ORF">NWF35_15100</name>
</gene>
<evidence type="ECO:0000256" key="1">
    <source>
        <dbReference type="SAM" id="Phobius"/>
    </source>
</evidence>
<keyword evidence="1" id="KW-0472">Membrane</keyword>
<keyword evidence="1" id="KW-1133">Transmembrane helix</keyword>
<dbReference type="EMBL" id="JANRHH010000052">
    <property type="protein sequence ID" value="MDN4595195.1"/>
    <property type="molecule type" value="Genomic_DNA"/>
</dbReference>
<keyword evidence="1" id="KW-0812">Transmembrane</keyword>
<dbReference type="SUPFAM" id="SSF103473">
    <property type="entry name" value="MFS general substrate transporter"/>
    <property type="match status" value="1"/>
</dbReference>
<reference evidence="2" key="1">
    <citation type="submission" date="2022-08" db="EMBL/GenBank/DDBJ databases">
        <title>Polycladomyces zharkentsis sp. nov., a novel thermophilic CMC and starch-degrading bacterium isolated from a geothermal spring in Kazakhstan.</title>
        <authorList>
            <person name="Mashzhan A."/>
            <person name="Kistaubaeva A."/>
            <person name="Javier-Lopez R."/>
            <person name="Birkeland N.-K."/>
        </authorList>
    </citation>
    <scope>NUCLEOTIDE SEQUENCE</scope>
    <source>
        <strain evidence="2">KSR 13</strain>
    </source>
</reference>
<proteinExistence type="predicted"/>
<name>A0ABT8IR22_9BACL</name>
<sequence length="89" mass="9574">MLILGACISLINIPVISLVQEQTEKEKIGRVMSLSTMVSMGLIPISYGAVSGLLSTGIPISWILLFSGCVLFLFSALVFWKAKVLKATD</sequence>
<keyword evidence="3" id="KW-1185">Reference proteome</keyword>
<evidence type="ECO:0000313" key="3">
    <source>
        <dbReference type="Proteomes" id="UP001174196"/>
    </source>
</evidence>
<organism evidence="2 3">
    <name type="scientific">Polycladomyces subterraneus</name>
    <dbReference type="NCBI Taxonomy" id="1016997"/>
    <lineage>
        <taxon>Bacteria</taxon>
        <taxon>Bacillati</taxon>
        <taxon>Bacillota</taxon>
        <taxon>Bacilli</taxon>
        <taxon>Bacillales</taxon>
        <taxon>Thermoactinomycetaceae</taxon>
        <taxon>Polycladomyces</taxon>
    </lineage>
</organism>
<dbReference type="InterPro" id="IPR036259">
    <property type="entry name" value="MFS_trans_sf"/>
</dbReference>
<evidence type="ECO:0000313" key="2">
    <source>
        <dbReference type="EMBL" id="MDN4595195.1"/>
    </source>
</evidence>
<dbReference type="RefSeq" id="WP_301240215.1">
    <property type="nucleotide sequence ID" value="NZ_JANRHH010000052.1"/>
</dbReference>
<evidence type="ECO:0008006" key="4">
    <source>
        <dbReference type="Google" id="ProtNLM"/>
    </source>
</evidence>
<protein>
    <recommendedName>
        <fullName evidence="4">Major facilitator superfamily (MFS) profile domain-containing protein</fullName>
    </recommendedName>
</protein>